<feature type="region of interest" description="Disordered" evidence="1">
    <location>
        <begin position="486"/>
        <end position="531"/>
    </location>
</feature>
<evidence type="ECO:0008006" key="4">
    <source>
        <dbReference type="Google" id="ProtNLM"/>
    </source>
</evidence>
<evidence type="ECO:0000256" key="1">
    <source>
        <dbReference type="SAM" id="MobiDB-lite"/>
    </source>
</evidence>
<sequence>MAMRIHFIALELIFEATLPPMPLVDASLSYGPESTWGERLRTQKALTLVCRSWRVVAVQLLYQDIVLRRVSQIPVLVRSLRANEDLQHLIKRITFACYVPEAWDDVTSQSIAHLMNLCPNLRSISFFTPFSEWLSTVRKDGAMVFDPYPTFMNRASSITHLAFYDHPLYANLANIVPYELLSLFPNLTKLELITYPSRDHFVDRRLYDLHFEYLKELNVRPRQGPIQRDYYEMLKTWHMPRLEYLSADFCMQPPRCRQYDHHVAFFDKFGPQLKRLNIGAAFSPMANRTHQADDPSVITPQSVFFRNCTNLQHAIIALCDVESVERHPKRQFLLTDEFTAWLDIWVPSHYFVREAVPGSRDNGDDPEVTCRYTHTLGERYSRPNVRLIDQALANFPEIPVQYSPDSIEEGDKSTYIHHVYGISFAQSRHFIVREEEEWYDGMSSYRSRYGQVAESELSDQSESSVSDTSEEVEILQREIASTSLTEKEKERAFFETPQPDPDPEEGNVLISEPSDSDSDSDDGYSPRHADYDYDSDCDSDLDSDFTWCSGDWQIHQQVIDSGRDSDDAMELTGLSHGWVCRRGDVKQVTEGEALEIHSRVIEQSS</sequence>
<keyword evidence="3" id="KW-1185">Reference proteome</keyword>
<proteinExistence type="predicted"/>
<evidence type="ECO:0000313" key="2">
    <source>
        <dbReference type="EMBL" id="KAK7690559.1"/>
    </source>
</evidence>
<dbReference type="AlphaFoldDB" id="A0AAW0GH38"/>
<comment type="caution">
    <text evidence="2">The sequence shown here is derived from an EMBL/GenBank/DDBJ whole genome shotgun (WGS) entry which is preliminary data.</text>
</comment>
<evidence type="ECO:0000313" key="3">
    <source>
        <dbReference type="Proteomes" id="UP001385951"/>
    </source>
</evidence>
<reference evidence="2 3" key="1">
    <citation type="submission" date="2022-09" db="EMBL/GenBank/DDBJ databases">
        <authorList>
            <person name="Palmer J.M."/>
        </authorList>
    </citation>
    <scope>NUCLEOTIDE SEQUENCE [LARGE SCALE GENOMIC DNA]</scope>
    <source>
        <strain evidence="2 3">DSM 7382</strain>
    </source>
</reference>
<accession>A0AAW0GH38</accession>
<dbReference type="InterPro" id="IPR032675">
    <property type="entry name" value="LRR_dom_sf"/>
</dbReference>
<gene>
    <name evidence="2" type="ORF">QCA50_005657</name>
</gene>
<dbReference type="Gene3D" id="3.80.10.10">
    <property type="entry name" value="Ribonuclease Inhibitor"/>
    <property type="match status" value="1"/>
</dbReference>
<protein>
    <recommendedName>
        <fullName evidence="4">F-box domain-containing protein</fullName>
    </recommendedName>
</protein>
<organism evidence="2 3">
    <name type="scientific">Cerrena zonata</name>
    <dbReference type="NCBI Taxonomy" id="2478898"/>
    <lineage>
        <taxon>Eukaryota</taxon>
        <taxon>Fungi</taxon>
        <taxon>Dikarya</taxon>
        <taxon>Basidiomycota</taxon>
        <taxon>Agaricomycotina</taxon>
        <taxon>Agaricomycetes</taxon>
        <taxon>Polyporales</taxon>
        <taxon>Cerrenaceae</taxon>
        <taxon>Cerrena</taxon>
    </lineage>
</organism>
<name>A0AAW0GH38_9APHY</name>
<dbReference type="Proteomes" id="UP001385951">
    <property type="component" value="Unassembled WGS sequence"/>
</dbReference>
<dbReference type="EMBL" id="JASBNA010000006">
    <property type="protein sequence ID" value="KAK7690559.1"/>
    <property type="molecule type" value="Genomic_DNA"/>
</dbReference>